<proteinExistence type="predicted"/>
<feature type="region of interest" description="Disordered" evidence="1">
    <location>
        <begin position="99"/>
        <end position="130"/>
    </location>
</feature>
<organism evidence="2 3">
    <name type="scientific">Stylosanthes scabra</name>
    <dbReference type="NCBI Taxonomy" id="79078"/>
    <lineage>
        <taxon>Eukaryota</taxon>
        <taxon>Viridiplantae</taxon>
        <taxon>Streptophyta</taxon>
        <taxon>Embryophyta</taxon>
        <taxon>Tracheophyta</taxon>
        <taxon>Spermatophyta</taxon>
        <taxon>Magnoliopsida</taxon>
        <taxon>eudicotyledons</taxon>
        <taxon>Gunneridae</taxon>
        <taxon>Pentapetalae</taxon>
        <taxon>rosids</taxon>
        <taxon>fabids</taxon>
        <taxon>Fabales</taxon>
        <taxon>Fabaceae</taxon>
        <taxon>Papilionoideae</taxon>
        <taxon>50 kb inversion clade</taxon>
        <taxon>dalbergioids sensu lato</taxon>
        <taxon>Dalbergieae</taxon>
        <taxon>Pterocarpus clade</taxon>
        <taxon>Stylosanthes</taxon>
    </lineage>
</organism>
<feature type="compositionally biased region" description="Polar residues" evidence="1">
    <location>
        <begin position="113"/>
        <end position="130"/>
    </location>
</feature>
<dbReference type="Proteomes" id="UP001341840">
    <property type="component" value="Unassembled WGS sequence"/>
</dbReference>
<accession>A0ABU6TRE1</accession>
<evidence type="ECO:0000313" key="2">
    <source>
        <dbReference type="EMBL" id="MED6151395.1"/>
    </source>
</evidence>
<feature type="region of interest" description="Disordered" evidence="1">
    <location>
        <begin position="145"/>
        <end position="176"/>
    </location>
</feature>
<comment type="caution">
    <text evidence="2">The sequence shown here is derived from an EMBL/GenBank/DDBJ whole genome shotgun (WGS) entry which is preliminary data.</text>
</comment>
<dbReference type="EMBL" id="JASCZI010091870">
    <property type="protein sequence ID" value="MED6151395.1"/>
    <property type="molecule type" value="Genomic_DNA"/>
</dbReference>
<sequence length="205" mass="22537">MGNSGSYAETGGAKVSFRDKLIHYKKLGLSPPFFLATLQKRGHKWSIATLFREWQLIRDIGTFLLLCSKKRGHRWILKPILAALSLPILRRHALHSPPSLRGARDLRQPPSFAVTSSPTDHHQTPSSVAPSSLTIELLRSALKRKKERKLRRGSLREPPLPSRLPPSTPTSVAAPSVNPNLRRVLFTAIGAPSAAAPCSLLITGK</sequence>
<evidence type="ECO:0000313" key="3">
    <source>
        <dbReference type="Proteomes" id="UP001341840"/>
    </source>
</evidence>
<name>A0ABU6TRE1_9FABA</name>
<evidence type="ECO:0000256" key="1">
    <source>
        <dbReference type="SAM" id="MobiDB-lite"/>
    </source>
</evidence>
<feature type="compositionally biased region" description="Pro residues" evidence="1">
    <location>
        <begin position="158"/>
        <end position="168"/>
    </location>
</feature>
<gene>
    <name evidence="2" type="ORF">PIB30_082071</name>
</gene>
<protein>
    <submittedName>
        <fullName evidence="2">Uncharacterized protein</fullName>
    </submittedName>
</protein>
<reference evidence="2 3" key="1">
    <citation type="journal article" date="2023" name="Plants (Basel)">
        <title>Bridging the Gap: Combining Genomics and Transcriptomics Approaches to Understand Stylosanthes scabra, an Orphan Legume from the Brazilian Caatinga.</title>
        <authorList>
            <person name="Ferreira-Neto J.R.C."/>
            <person name="da Silva M.D."/>
            <person name="Binneck E."/>
            <person name="de Melo N.F."/>
            <person name="da Silva R.H."/>
            <person name="de Melo A.L.T.M."/>
            <person name="Pandolfi V."/>
            <person name="Bustamante F.O."/>
            <person name="Brasileiro-Vidal A.C."/>
            <person name="Benko-Iseppon A.M."/>
        </authorList>
    </citation>
    <scope>NUCLEOTIDE SEQUENCE [LARGE SCALE GENOMIC DNA]</scope>
    <source>
        <tissue evidence="2">Leaves</tissue>
    </source>
</reference>
<keyword evidence="3" id="KW-1185">Reference proteome</keyword>